<evidence type="ECO:0000313" key="2">
    <source>
        <dbReference type="EMBL" id="KAF7285968.1"/>
    </source>
</evidence>
<dbReference type="OrthoDB" id="110174at2759"/>
<dbReference type="PANTHER" id="PTHR21824:SF4">
    <property type="entry name" value="TRANSMEMBRANE PROTEIN 177"/>
    <property type="match status" value="1"/>
</dbReference>
<evidence type="ECO:0008006" key="4">
    <source>
        <dbReference type="Google" id="ProtNLM"/>
    </source>
</evidence>
<keyword evidence="1" id="KW-1133">Transmembrane helix</keyword>
<feature type="transmembrane region" description="Helical" evidence="1">
    <location>
        <begin position="15"/>
        <end position="34"/>
    </location>
</feature>
<comment type="caution">
    <text evidence="2">The sequence shown here is derived from an EMBL/GenBank/DDBJ whole genome shotgun (WGS) entry which is preliminary data.</text>
</comment>
<name>A0A834IY52_RHYFE</name>
<dbReference type="GO" id="GO:0016020">
    <property type="term" value="C:membrane"/>
    <property type="evidence" value="ECO:0007669"/>
    <property type="project" value="TreeGrafter"/>
</dbReference>
<protein>
    <recommendedName>
        <fullName evidence="4">Transmembrane protein 177</fullName>
    </recommendedName>
</protein>
<keyword evidence="1" id="KW-0812">Transmembrane</keyword>
<dbReference type="PANTHER" id="PTHR21824">
    <property type="entry name" value="TRANSMEMBRANE PROTEIN 177"/>
    <property type="match status" value="1"/>
</dbReference>
<dbReference type="EMBL" id="JAACXV010000039">
    <property type="protein sequence ID" value="KAF7285968.1"/>
    <property type="molecule type" value="Genomic_DNA"/>
</dbReference>
<keyword evidence="3" id="KW-1185">Reference proteome</keyword>
<keyword evidence="1" id="KW-0472">Membrane</keyword>
<evidence type="ECO:0000313" key="3">
    <source>
        <dbReference type="Proteomes" id="UP000625711"/>
    </source>
</evidence>
<reference evidence="2" key="1">
    <citation type="submission" date="2020-08" db="EMBL/GenBank/DDBJ databases">
        <title>Genome sequencing and assembly of the red palm weevil Rhynchophorus ferrugineus.</title>
        <authorList>
            <person name="Dias G.B."/>
            <person name="Bergman C.M."/>
            <person name="Manee M."/>
        </authorList>
    </citation>
    <scope>NUCLEOTIDE SEQUENCE</scope>
    <source>
        <strain evidence="2">AA-2017</strain>
        <tissue evidence="2">Whole larva</tissue>
    </source>
</reference>
<dbReference type="AlphaFoldDB" id="A0A834IY52"/>
<evidence type="ECO:0000256" key="1">
    <source>
        <dbReference type="SAM" id="Phobius"/>
    </source>
</evidence>
<dbReference type="Proteomes" id="UP000625711">
    <property type="component" value="Unassembled WGS sequence"/>
</dbReference>
<accession>A0A834IY52</accession>
<proteinExistence type="predicted"/>
<dbReference type="InterPro" id="IPR026620">
    <property type="entry name" value="TMEM177"/>
</dbReference>
<gene>
    <name evidence="2" type="ORF">GWI33_008274</name>
</gene>
<sequence>MPIKSNWFLSDAGKYTTFILAGIATTTVNLMHVLPNTVLLEKYKDLVRLYSKGFTVPVPEKLLNRFTDTLDLLKIPQAEKLYYKPFMVCGFNIFGAGFNITKFGVAVGLPHHYVYDKIDLFDRSKIKVNGESVVWESDAGKELLNSLILSENAQKFAIARTIKHQQSPKLIIDTILGTASCLFTYSLNATQLYYDQQIDKELKDMHSIFAEGGKEYYTKILQRNIALRQLMGKEGEQIYTVTGNDNYMFRTKHLPLVHRKKIFDESSSVEKESNKL</sequence>
<organism evidence="2 3">
    <name type="scientific">Rhynchophorus ferrugineus</name>
    <name type="common">Red palm weevil</name>
    <name type="synonym">Curculio ferrugineus</name>
    <dbReference type="NCBI Taxonomy" id="354439"/>
    <lineage>
        <taxon>Eukaryota</taxon>
        <taxon>Metazoa</taxon>
        <taxon>Ecdysozoa</taxon>
        <taxon>Arthropoda</taxon>
        <taxon>Hexapoda</taxon>
        <taxon>Insecta</taxon>
        <taxon>Pterygota</taxon>
        <taxon>Neoptera</taxon>
        <taxon>Endopterygota</taxon>
        <taxon>Coleoptera</taxon>
        <taxon>Polyphaga</taxon>
        <taxon>Cucujiformia</taxon>
        <taxon>Curculionidae</taxon>
        <taxon>Dryophthorinae</taxon>
        <taxon>Rhynchophorus</taxon>
    </lineage>
</organism>